<dbReference type="EMBL" id="CAFBOL010000162">
    <property type="protein sequence ID" value="CAB5020207.1"/>
    <property type="molecule type" value="Genomic_DNA"/>
</dbReference>
<evidence type="ECO:0000313" key="1">
    <source>
        <dbReference type="EMBL" id="CAB5020207.1"/>
    </source>
</evidence>
<name>A0A6J7QRC8_9ZZZZ</name>
<reference evidence="1" key="1">
    <citation type="submission" date="2020-05" db="EMBL/GenBank/DDBJ databases">
        <authorList>
            <person name="Chiriac C."/>
            <person name="Salcher M."/>
            <person name="Ghai R."/>
            <person name="Kavagutti S V."/>
        </authorList>
    </citation>
    <scope>NUCLEOTIDE SEQUENCE</scope>
</reference>
<accession>A0A6J7QRC8</accession>
<dbReference type="AlphaFoldDB" id="A0A6J7QRC8"/>
<proteinExistence type="predicted"/>
<gene>
    <name evidence="1" type="ORF">UFOPK3931_03307</name>
</gene>
<protein>
    <submittedName>
        <fullName evidence="1">Unannotated protein</fullName>
    </submittedName>
</protein>
<sequence>MRTHVADIAEAEVQVADLGVGAIVEWEEAAGYSAVEDAGGAAFDHPPHDLLVEVGARHHVIRREVDEDQSVLTHVATLASLD</sequence>
<organism evidence="1">
    <name type="scientific">freshwater metagenome</name>
    <dbReference type="NCBI Taxonomy" id="449393"/>
    <lineage>
        <taxon>unclassified sequences</taxon>
        <taxon>metagenomes</taxon>
        <taxon>ecological metagenomes</taxon>
    </lineage>
</organism>